<dbReference type="PRINTS" id="PR00599">
    <property type="entry name" value="MAPEPTIDASE"/>
</dbReference>
<dbReference type="Gene3D" id="3.40.350.10">
    <property type="entry name" value="Creatinase/prolidase N-terminal domain"/>
    <property type="match status" value="1"/>
</dbReference>
<organism evidence="3 4">
    <name type="scientific">Pararhodobacter oceanensis</name>
    <dbReference type="NCBI Taxonomy" id="2172121"/>
    <lineage>
        <taxon>Bacteria</taxon>
        <taxon>Pseudomonadati</taxon>
        <taxon>Pseudomonadota</taxon>
        <taxon>Alphaproteobacteria</taxon>
        <taxon>Rhodobacterales</taxon>
        <taxon>Paracoccaceae</taxon>
        <taxon>Pararhodobacter</taxon>
    </lineage>
</organism>
<dbReference type="SUPFAM" id="SSF53092">
    <property type="entry name" value="Creatinase/prolidase N-terminal domain"/>
    <property type="match status" value="1"/>
</dbReference>
<dbReference type="InterPro" id="IPR001714">
    <property type="entry name" value="Pept_M24_MAP"/>
</dbReference>
<dbReference type="Gene3D" id="3.90.230.10">
    <property type="entry name" value="Creatinase/methionine aminopeptidase superfamily"/>
    <property type="match status" value="1"/>
</dbReference>
<gene>
    <name evidence="3" type="ORF">DDE20_15910</name>
</gene>
<comment type="caution">
    <text evidence="3">The sequence shown here is derived from an EMBL/GenBank/DDBJ whole genome shotgun (WGS) entry which is preliminary data.</text>
</comment>
<feature type="domain" description="Creatinase N-terminal" evidence="2">
    <location>
        <begin position="7"/>
        <end position="124"/>
    </location>
</feature>
<dbReference type="SUPFAM" id="SSF55920">
    <property type="entry name" value="Creatinase/aminopeptidase"/>
    <property type="match status" value="1"/>
</dbReference>
<proteinExistence type="predicted"/>
<dbReference type="InterPro" id="IPR036005">
    <property type="entry name" value="Creatinase/aminopeptidase-like"/>
</dbReference>
<dbReference type="GO" id="GO:0004177">
    <property type="term" value="F:aminopeptidase activity"/>
    <property type="evidence" value="ECO:0007669"/>
    <property type="project" value="UniProtKB-ARBA"/>
</dbReference>
<dbReference type="PANTHER" id="PTHR46112:SF3">
    <property type="entry name" value="AMINOPEPTIDASE YPDF"/>
    <property type="match status" value="1"/>
</dbReference>
<dbReference type="InterPro" id="IPR000994">
    <property type="entry name" value="Pept_M24"/>
</dbReference>
<dbReference type="OrthoDB" id="9806388at2"/>
<evidence type="ECO:0000259" key="1">
    <source>
        <dbReference type="Pfam" id="PF00557"/>
    </source>
</evidence>
<sequence>MTQAQDRLAALRARMNDTKTDLVVLAPGAHLAWLLGVTPHADERPCLALVSGNGAAFLMPALEAESVRTQTDLPFFTWSDDTGPAAALTQALGELGAGEATSLVLDETMRADHAALITDALPQAARRFTIDTVGALRMCKGADEYAALKRNAQLADTAMRAAWAAMRPGMTETEVATIIRSSFAGSGAKPLFNIVGAGPNGAFPHHHTGETVLKSGDAVVMDIGAASEGYSSDITRMALIGDGPEGYAEVHAVVERAVQAALKAARPGVKAHEVDDAARGVITEAGYGEYFVHRTGHGMGVEVHEPPYITASSQTVLQEGMVFSIEPGIYLPGRFGIRLEDIVILREDGPEILSDLPRDVEQIHA</sequence>
<dbReference type="InterPro" id="IPR029149">
    <property type="entry name" value="Creatin/AminoP/Spt16_N"/>
</dbReference>
<evidence type="ECO:0000313" key="4">
    <source>
        <dbReference type="Proteomes" id="UP000245911"/>
    </source>
</evidence>
<name>A0A2T8HQU2_9RHOB</name>
<dbReference type="EMBL" id="QDKM01000009">
    <property type="protein sequence ID" value="PVH27785.1"/>
    <property type="molecule type" value="Genomic_DNA"/>
</dbReference>
<dbReference type="Proteomes" id="UP000245911">
    <property type="component" value="Unassembled WGS sequence"/>
</dbReference>
<protein>
    <submittedName>
        <fullName evidence="3">Peptidase M24</fullName>
    </submittedName>
</protein>
<dbReference type="GO" id="GO:0008235">
    <property type="term" value="F:metalloexopeptidase activity"/>
    <property type="evidence" value="ECO:0007669"/>
    <property type="project" value="UniProtKB-ARBA"/>
</dbReference>
<accession>A0A2T8HQU2</accession>
<keyword evidence="4" id="KW-1185">Reference proteome</keyword>
<dbReference type="AlphaFoldDB" id="A0A2T8HQU2"/>
<dbReference type="Pfam" id="PF00557">
    <property type="entry name" value="Peptidase_M24"/>
    <property type="match status" value="1"/>
</dbReference>
<dbReference type="PANTHER" id="PTHR46112">
    <property type="entry name" value="AMINOPEPTIDASE"/>
    <property type="match status" value="1"/>
</dbReference>
<dbReference type="InterPro" id="IPR050659">
    <property type="entry name" value="Peptidase_M24B"/>
</dbReference>
<dbReference type="InterPro" id="IPR000587">
    <property type="entry name" value="Creatinase_N"/>
</dbReference>
<reference evidence="3 4" key="1">
    <citation type="submission" date="2018-04" db="EMBL/GenBank/DDBJ databases">
        <title>Pararhodobacter oceanense sp. nov., isolated from marine intertidal sediment.</title>
        <authorList>
            <person name="Wang X.-L."/>
            <person name="Du Z.-J."/>
        </authorList>
    </citation>
    <scope>NUCLEOTIDE SEQUENCE [LARGE SCALE GENOMIC DNA]</scope>
    <source>
        <strain evidence="3 4">AM505</strain>
    </source>
</reference>
<evidence type="ECO:0000259" key="2">
    <source>
        <dbReference type="Pfam" id="PF01321"/>
    </source>
</evidence>
<dbReference type="Pfam" id="PF01321">
    <property type="entry name" value="Creatinase_N"/>
    <property type="match status" value="1"/>
</dbReference>
<dbReference type="RefSeq" id="WP_116559513.1">
    <property type="nucleotide sequence ID" value="NZ_QDKM01000009.1"/>
</dbReference>
<feature type="domain" description="Peptidase M24" evidence="1">
    <location>
        <begin position="147"/>
        <end position="346"/>
    </location>
</feature>
<evidence type="ECO:0000313" key="3">
    <source>
        <dbReference type="EMBL" id="PVH27785.1"/>
    </source>
</evidence>